<dbReference type="Gene3D" id="3.90.180.10">
    <property type="entry name" value="Medium-chain alcohol dehydrogenases, catalytic domain"/>
    <property type="match status" value="1"/>
</dbReference>
<sequence>MCQACNERSAQHLTREGESRRGFLTAGAAALAAPLTIPALSGAAHAQDAPSALAESRVQSWAAFDTSGSFAPHTIPRRAAGPKDMVVEILYSSICHSDIHTYKGDWGMPQFPLVPGHEMVGRVTGVGSEVTKFREGDYAGVGTMVDSCGTCANCLADREQNCLNGTTFTYNSADKLSGGVTYGGYSRKIVVKEDFALRIPPGVDLAGFAPLLCAGITTFSPINHWDLRPGQRYGVIGMGGLGRLAVKLAAAKGAEVVVFTTSEDKLEDAKTFGAAEAYLWSDEDAMRRQRGSFDLMLSTVPVAYPMQPFLNLLKLDKTLVNVGALFPVEGAHGMMMGFGRQSLAGSMTGGIAETQAVIDFAAHHGIAASYEMIAPEQIGAACQKVVNKEARYRYVIDMTQA</sequence>
<dbReference type="InterPro" id="IPR013149">
    <property type="entry name" value="ADH-like_C"/>
</dbReference>
<dbReference type="RefSeq" id="WP_090060014.1">
    <property type="nucleotide sequence ID" value="NZ_FORH01000002.1"/>
</dbReference>
<evidence type="ECO:0000256" key="4">
    <source>
        <dbReference type="ARBA" id="ARBA00023002"/>
    </source>
</evidence>
<dbReference type="FunFam" id="3.40.50.720:FF:000022">
    <property type="entry name" value="Cinnamyl alcohol dehydrogenase"/>
    <property type="match status" value="1"/>
</dbReference>
<dbReference type="PROSITE" id="PS51318">
    <property type="entry name" value="TAT"/>
    <property type="match status" value="1"/>
</dbReference>
<keyword evidence="3 5" id="KW-0862">Zinc</keyword>
<comment type="similarity">
    <text evidence="5">Belongs to the zinc-containing alcohol dehydrogenase family.</text>
</comment>
<keyword evidence="4" id="KW-0560">Oxidoreductase</keyword>
<dbReference type="GO" id="GO:0008270">
    <property type="term" value="F:zinc ion binding"/>
    <property type="evidence" value="ECO:0007669"/>
    <property type="project" value="InterPro"/>
</dbReference>
<gene>
    <name evidence="7" type="ORF">SAMN04487991_1741</name>
</gene>
<dbReference type="OrthoDB" id="5295340at2"/>
<dbReference type="InterPro" id="IPR002328">
    <property type="entry name" value="ADH_Zn_CS"/>
</dbReference>
<name>A0A1I3PPV0_9RHOB</name>
<dbReference type="Proteomes" id="UP000199630">
    <property type="component" value="Unassembled WGS sequence"/>
</dbReference>
<dbReference type="SUPFAM" id="SSF51735">
    <property type="entry name" value="NAD(P)-binding Rossmann-fold domains"/>
    <property type="match status" value="1"/>
</dbReference>
<dbReference type="InterPro" id="IPR020843">
    <property type="entry name" value="ER"/>
</dbReference>
<evidence type="ECO:0000256" key="3">
    <source>
        <dbReference type="ARBA" id="ARBA00022833"/>
    </source>
</evidence>
<dbReference type="InterPro" id="IPR011032">
    <property type="entry name" value="GroES-like_sf"/>
</dbReference>
<dbReference type="GO" id="GO:0008106">
    <property type="term" value="F:alcohol dehydrogenase (NADP+) activity"/>
    <property type="evidence" value="ECO:0007669"/>
    <property type="project" value="UniProtKB-ARBA"/>
</dbReference>
<dbReference type="SUPFAM" id="SSF50129">
    <property type="entry name" value="GroES-like"/>
    <property type="match status" value="1"/>
</dbReference>
<dbReference type="CDD" id="cd05283">
    <property type="entry name" value="CAD1"/>
    <property type="match status" value="1"/>
</dbReference>
<dbReference type="Gene3D" id="3.40.50.720">
    <property type="entry name" value="NAD(P)-binding Rossmann-like Domain"/>
    <property type="match status" value="1"/>
</dbReference>
<evidence type="ECO:0000256" key="2">
    <source>
        <dbReference type="ARBA" id="ARBA00022723"/>
    </source>
</evidence>
<organism evidence="7 8">
    <name type="scientific">Celeribacter neptunius</name>
    <dbReference type="NCBI Taxonomy" id="588602"/>
    <lineage>
        <taxon>Bacteria</taxon>
        <taxon>Pseudomonadati</taxon>
        <taxon>Pseudomonadota</taxon>
        <taxon>Alphaproteobacteria</taxon>
        <taxon>Rhodobacterales</taxon>
        <taxon>Roseobacteraceae</taxon>
        <taxon>Celeribacter</taxon>
    </lineage>
</organism>
<protein>
    <submittedName>
        <fullName evidence="7">Uncharacterized zinc-type alcohol dehydrogenase-like protein</fullName>
    </submittedName>
</protein>
<proteinExistence type="inferred from homology"/>
<dbReference type="Pfam" id="PF08240">
    <property type="entry name" value="ADH_N"/>
    <property type="match status" value="1"/>
</dbReference>
<reference evidence="8" key="1">
    <citation type="submission" date="2016-10" db="EMBL/GenBank/DDBJ databases">
        <authorList>
            <person name="Varghese N."/>
            <person name="Submissions S."/>
        </authorList>
    </citation>
    <scope>NUCLEOTIDE SEQUENCE [LARGE SCALE GENOMIC DNA]</scope>
    <source>
        <strain evidence="8">DSM 26471</strain>
    </source>
</reference>
<dbReference type="InterPro" id="IPR036291">
    <property type="entry name" value="NAD(P)-bd_dom_sf"/>
</dbReference>
<dbReference type="STRING" id="588602.SAMN04487991_1741"/>
<dbReference type="AlphaFoldDB" id="A0A1I3PPV0"/>
<feature type="domain" description="Enoyl reductase (ER)" evidence="6">
    <location>
        <begin position="68"/>
        <end position="396"/>
    </location>
</feature>
<evidence type="ECO:0000313" key="7">
    <source>
        <dbReference type="EMBL" id="SFJ23026.1"/>
    </source>
</evidence>
<evidence type="ECO:0000259" key="6">
    <source>
        <dbReference type="SMART" id="SM00829"/>
    </source>
</evidence>
<keyword evidence="2 5" id="KW-0479">Metal-binding</keyword>
<keyword evidence="8" id="KW-1185">Reference proteome</keyword>
<dbReference type="InterPro" id="IPR047109">
    <property type="entry name" value="CAD-like"/>
</dbReference>
<evidence type="ECO:0000256" key="5">
    <source>
        <dbReference type="RuleBase" id="RU361277"/>
    </source>
</evidence>
<dbReference type="PROSITE" id="PS00059">
    <property type="entry name" value="ADH_ZINC"/>
    <property type="match status" value="1"/>
</dbReference>
<dbReference type="InterPro" id="IPR013154">
    <property type="entry name" value="ADH-like_N"/>
</dbReference>
<accession>A0A1I3PPV0</accession>
<dbReference type="InterPro" id="IPR006311">
    <property type="entry name" value="TAT_signal"/>
</dbReference>
<dbReference type="Pfam" id="PF00107">
    <property type="entry name" value="ADH_zinc_N"/>
    <property type="match status" value="1"/>
</dbReference>
<evidence type="ECO:0000313" key="8">
    <source>
        <dbReference type="Proteomes" id="UP000199630"/>
    </source>
</evidence>
<comment type="cofactor">
    <cofactor evidence="1 5">
        <name>Zn(2+)</name>
        <dbReference type="ChEBI" id="CHEBI:29105"/>
    </cofactor>
</comment>
<evidence type="ECO:0000256" key="1">
    <source>
        <dbReference type="ARBA" id="ARBA00001947"/>
    </source>
</evidence>
<dbReference type="SMART" id="SM00829">
    <property type="entry name" value="PKS_ER"/>
    <property type="match status" value="1"/>
</dbReference>
<dbReference type="PANTHER" id="PTHR42683">
    <property type="entry name" value="ALDEHYDE REDUCTASE"/>
    <property type="match status" value="1"/>
</dbReference>
<dbReference type="EMBL" id="FORH01000002">
    <property type="protein sequence ID" value="SFJ23026.1"/>
    <property type="molecule type" value="Genomic_DNA"/>
</dbReference>